<accession>A0A7R9ANE4</accession>
<dbReference type="EMBL" id="OC000467">
    <property type="protein sequence ID" value="CAD7257383.1"/>
    <property type="molecule type" value="Genomic_DNA"/>
</dbReference>
<dbReference type="AlphaFoldDB" id="A0A7R9ANE4"/>
<keyword evidence="1" id="KW-0732">Signal</keyword>
<evidence type="ECO:0000256" key="1">
    <source>
        <dbReference type="SAM" id="SignalP"/>
    </source>
</evidence>
<name>A0A7R9ANE4_TIMSH</name>
<sequence length="406" mass="45630">MADKKIVALLPFVILSGICLVNSEHELFFIDCTDPGWSCVYRTDDLINLAYQCDDIVGWKASFGKDTFILPNIVHSLKVENCRELNVLLDIAGVLPTEMFILHSLILYNIDNLTFLNTKVNAIPPYQVILENITNIDYIPSYSFFNNVFDLILFRNVTINHVESEAFMNITILKSLMWDRVHVGVMNISSISNVIAPYGEAVFQDSTFDVLELVSVHLAAPNVTFINCQINDMRLNALNVVADKFVFVNNSGFKLVMPSAFSIQAREISLIDNDFEYLQTGALESISPAMWYNSSVKDVSYTFRGNNVTIADAGGLHVDLYSYNSIQAKLFLDNNLFLCSCTHLGWLAVVASPGDHMLGLQEFHKALLDPRTKNMCWGAKCNLPINVLEQMVQTELCFANMTNEDL</sequence>
<proteinExistence type="predicted"/>
<feature type="chain" id="PRO_5031459776" evidence="1">
    <location>
        <begin position="24"/>
        <end position="406"/>
    </location>
</feature>
<reference evidence="2" key="1">
    <citation type="submission" date="2020-11" db="EMBL/GenBank/DDBJ databases">
        <authorList>
            <person name="Tran Van P."/>
        </authorList>
    </citation>
    <scope>NUCLEOTIDE SEQUENCE</scope>
</reference>
<protein>
    <submittedName>
        <fullName evidence="2">Uncharacterized protein</fullName>
    </submittedName>
</protein>
<evidence type="ECO:0000313" key="2">
    <source>
        <dbReference type="EMBL" id="CAD7257383.1"/>
    </source>
</evidence>
<feature type="signal peptide" evidence="1">
    <location>
        <begin position="1"/>
        <end position="23"/>
    </location>
</feature>
<gene>
    <name evidence="2" type="ORF">TSIB3V08_LOCUS1648</name>
</gene>
<organism evidence="2">
    <name type="scientific">Timema shepardi</name>
    <name type="common">Walking stick</name>
    <dbReference type="NCBI Taxonomy" id="629360"/>
    <lineage>
        <taxon>Eukaryota</taxon>
        <taxon>Metazoa</taxon>
        <taxon>Ecdysozoa</taxon>
        <taxon>Arthropoda</taxon>
        <taxon>Hexapoda</taxon>
        <taxon>Insecta</taxon>
        <taxon>Pterygota</taxon>
        <taxon>Neoptera</taxon>
        <taxon>Polyneoptera</taxon>
        <taxon>Phasmatodea</taxon>
        <taxon>Timematodea</taxon>
        <taxon>Timematoidea</taxon>
        <taxon>Timematidae</taxon>
        <taxon>Timema</taxon>
    </lineage>
</organism>